<dbReference type="Pfam" id="PF01325">
    <property type="entry name" value="Fe_dep_repress"/>
    <property type="match status" value="1"/>
</dbReference>
<evidence type="ECO:0000256" key="2">
    <source>
        <dbReference type="ARBA" id="ARBA00023015"/>
    </source>
</evidence>
<dbReference type="InterPro" id="IPR036421">
    <property type="entry name" value="Fe_dep_repressor_sf"/>
</dbReference>
<dbReference type="EMBL" id="JAQLXW010000011">
    <property type="protein sequence ID" value="MDB8004092.1"/>
    <property type="molecule type" value="Genomic_DNA"/>
</dbReference>
<dbReference type="InterPro" id="IPR001367">
    <property type="entry name" value="Fe_dep_repressor"/>
</dbReference>
<proteinExistence type="inferred from homology"/>
<dbReference type="GO" id="GO:0003700">
    <property type="term" value="F:DNA-binding transcription factor activity"/>
    <property type="evidence" value="ECO:0007669"/>
    <property type="project" value="InterPro"/>
</dbReference>
<dbReference type="SMART" id="SM00529">
    <property type="entry name" value="HTH_DTXR"/>
    <property type="match status" value="1"/>
</dbReference>
<evidence type="ECO:0000256" key="1">
    <source>
        <dbReference type="ARBA" id="ARBA00007871"/>
    </source>
</evidence>
<keyword evidence="4" id="KW-0804">Transcription</keyword>
<protein>
    <submittedName>
        <fullName evidence="6">Metal-dependent transcriptional regulator</fullName>
    </submittedName>
</protein>
<dbReference type="Pfam" id="PF02742">
    <property type="entry name" value="Fe_dep_repr_C"/>
    <property type="match status" value="1"/>
</dbReference>
<evidence type="ECO:0000313" key="6">
    <source>
        <dbReference type="EMBL" id="MDB8004092.1"/>
    </source>
</evidence>
<dbReference type="AlphaFoldDB" id="A0AAW6CX93"/>
<reference evidence="6" key="1">
    <citation type="submission" date="2023-01" db="EMBL/GenBank/DDBJ databases">
        <title>Human gut microbiome strain richness.</title>
        <authorList>
            <person name="Chen-Liaw A."/>
        </authorList>
    </citation>
    <scope>NUCLEOTIDE SEQUENCE</scope>
    <source>
        <strain evidence="6">1001283st1_G1_1001283B150217_161031</strain>
    </source>
</reference>
<evidence type="ECO:0000313" key="7">
    <source>
        <dbReference type="Proteomes" id="UP001210809"/>
    </source>
</evidence>
<dbReference type="SUPFAM" id="SSF47979">
    <property type="entry name" value="Iron-dependent repressor protein, dimerization domain"/>
    <property type="match status" value="1"/>
</dbReference>
<organism evidence="6 7">
    <name type="scientific">[Eubacterium] siraeum</name>
    <dbReference type="NCBI Taxonomy" id="39492"/>
    <lineage>
        <taxon>Bacteria</taxon>
        <taxon>Bacillati</taxon>
        <taxon>Bacillota</taxon>
        <taxon>Clostridia</taxon>
        <taxon>Eubacteriales</taxon>
        <taxon>Oscillospiraceae</taxon>
        <taxon>Oscillospiraceae incertae sedis</taxon>
    </lineage>
</organism>
<comment type="caution">
    <text evidence="6">The sequence shown here is derived from an EMBL/GenBank/DDBJ whole genome shotgun (WGS) entry which is preliminary data.</text>
</comment>
<dbReference type="PANTHER" id="PTHR33238:SF7">
    <property type="entry name" value="IRON-DEPENDENT TRANSCRIPTIONAL REGULATOR"/>
    <property type="match status" value="1"/>
</dbReference>
<dbReference type="PROSITE" id="PS50944">
    <property type="entry name" value="HTH_DTXR"/>
    <property type="match status" value="1"/>
</dbReference>
<dbReference type="GO" id="GO:0003677">
    <property type="term" value="F:DNA binding"/>
    <property type="evidence" value="ECO:0007669"/>
    <property type="project" value="UniProtKB-KW"/>
</dbReference>
<feature type="domain" description="HTH dtxR-type" evidence="5">
    <location>
        <begin position="4"/>
        <end position="65"/>
    </location>
</feature>
<evidence type="ECO:0000256" key="4">
    <source>
        <dbReference type="ARBA" id="ARBA00023163"/>
    </source>
</evidence>
<dbReference type="Proteomes" id="UP001210809">
    <property type="component" value="Unassembled WGS sequence"/>
</dbReference>
<evidence type="ECO:0000259" key="5">
    <source>
        <dbReference type="PROSITE" id="PS50944"/>
    </source>
</evidence>
<dbReference type="GO" id="GO:0046983">
    <property type="term" value="F:protein dimerization activity"/>
    <property type="evidence" value="ECO:0007669"/>
    <property type="project" value="InterPro"/>
</dbReference>
<dbReference type="InterPro" id="IPR036390">
    <property type="entry name" value="WH_DNA-bd_sf"/>
</dbReference>
<dbReference type="InterPro" id="IPR022689">
    <property type="entry name" value="Iron_dep_repressor"/>
</dbReference>
<dbReference type="InterPro" id="IPR022687">
    <property type="entry name" value="HTH_DTXR"/>
</dbReference>
<dbReference type="Gene3D" id="1.10.10.10">
    <property type="entry name" value="Winged helix-like DNA-binding domain superfamily/Winged helix DNA-binding domain"/>
    <property type="match status" value="1"/>
</dbReference>
<dbReference type="Gene3D" id="1.10.60.10">
    <property type="entry name" value="Iron dependent repressor, metal binding and dimerisation domain"/>
    <property type="match status" value="1"/>
</dbReference>
<dbReference type="SUPFAM" id="SSF46785">
    <property type="entry name" value="Winged helix' DNA-binding domain"/>
    <property type="match status" value="1"/>
</dbReference>
<dbReference type="PANTHER" id="PTHR33238">
    <property type="entry name" value="IRON (METAL) DEPENDENT REPRESSOR, DTXR FAMILY"/>
    <property type="match status" value="1"/>
</dbReference>
<accession>A0AAW6CX93</accession>
<comment type="similarity">
    <text evidence="1">Belongs to the DtxR/MntR family.</text>
</comment>
<keyword evidence="3" id="KW-0238">DNA-binding</keyword>
<dbReference type="InterPro" id="IPR036388">
    <property type="entry name" value="WH-like_DNA-bd_sf"/>
</dbReference>
<keyword evidence="2" id="KW-0805">Transcription regulation</keyword>
<evidence type="ECO:0000256" key="3">
    <source>
        <dbReference type="ARBA" id="ARBA00023125"/>
    </source>
</evidence>
<name>A0AAW6CX93_9FIRM</name>
<sequence>MPDIHESGENYLETILVLRERGVDVRSIDIVHEMELSKPSVSRAMSILRSGGFIEVDKDGYITLTEPGEEIAQRIYERHRVLTDWLIGIGVDEKTAAEDACKLEHDISSESFDKLKKHIKEKHVAAENV</sequence>
<dbReference type="InterPro" id="IPR050536">
    <property type="entry name" value="DtxR_MntR_Metal-Reg"/>
</dbReference>
<dbReference type="GO" id="GO:0046914">
    <property type="term" value="F:transition metal ion binding"/>
    <property type="evidence" value="ECO:0007669"/>
    <property type="project" value="InterPro"/>
</dbReference>
<gene>
    <name evidence="6" type="ORF">PNE09_08420</name>
</gene>